<dbReference type="InterPro" id="IPR036634">
    <property type="entry name" value="PRD_sf"/>
</dbReference>
<evidence type="ECO:0000313" key="7">
    <source>
        <dbReference type="EMBL" id="PLK28307.1"/>
    </source>
</evidence>
<evidence type="ECO:0000256" key="1">
    <source>
        <dbReference type="ARBA" id="ARBA00022737"/>
    </source>
</evidence>
<protein>
    <submittedName>
        <fullName evidence="7">PRD domain-containing protein</fullName>
    </submittedName>
</protein>
<comment type="caution">
    <text evidence="7">The sequence shown here is derived from an EMBL/GenBank/DDBJ whole genome shotgun (WGS) entry which is preliminary data.</text>
</comment>
<keyword evidence="1" id="KW-0677">Repeat</keyword>
<dbReference type="Pfam" id="PF05043">
    <property type="entry name" value="Mga"/>
    <property type="match status" value="1"/>
</dbReference>
<dbReference type="PROSITE" id="PS51372">
    <property type="entry name" value="PRD_2"/>
    <property type="match status" value="2"/>
</dbReference>
<reference evidence="7 8" key="1">
    <citation type="journal article" date="2017" name="Front. Microbiol.">
        <title>New Insights into the Diversity of the Genus Faecalibacterium.</title>
        <authorList>
            <person name="Benevides L."/>
            <person name="Burman S."/>
            <person name="Martin R."/>
            <person name="Robert V."/>
            <person name="Thomas M."/>
            <person name="Miquel S."/>
            <person name="Chain F."/>
            <person name="Sokol H."/>
            <person name="Bermudez-Humaran L.G."/>
            <person name="Morrison M."/>
            <person name="Langella P."/>
            <person name="Azevedo V.A."/>
            <person name="Chatel J.M."/>
            <person name="Soares S."/>
        </authorList>
    </citation>
    <scope>NUCLEOTIDE SEQUENCE [LARGE SCALE GENOMIC DNA]</scope>
    <source>
        <strain evidence="7 8">CNCM I 4542</strain>
    </source>
</reference>
<dbReference type="InterPro" id="IPR036388">
    <property type="entry name" value="WH-like_DNA-bd_sf"/>
</dbReference>
<dbReference type="InterPro" id="IPR002178">
    <property type="entry name" value="PTS_EIIA_type-2_dom"/>
</dbReference>
<dbReference type="SUPFAM" id="SSF46785">
    <property type="entry name" value="Winged helix' DNA-binding domain"/>
    <property type="match status" value="1"/>
</dbReference>
<dbReference type="Gene3D" id="3.40.930.10">
    <property type="entry name" value="Mannitol-specific EII, Chain A"/>
    <property type="match status" value="1"/>
</dbReference>
<dbReference type="PROSITE" id="PS51094">
    <property type="entry name" value="PTS_EIIA_TYPE_2"/>
    <property type="match status" value="1"/>
</dbReference>
<dbReference type="PANTHER" id="PTHR30185">
    <property type="entry name" value="CRYPTIC BETA-GLUCOSIDE BGL OPERON ANTITERMINATOR"/>
    <property type="match status" value="1"/>
</dbReference>
<gene>
    <name evidence="7" type="ORF">CGS50_013680</name>
</gene>
<feature type="domain" description="PRD" evidence="6">
    <location>
        <begin position="168"/>
        <end position="280"/>
    </location>
</feature>
<keyword evidence="3" id="KW-0010">Activator</keyword>
<keyword evidence="4" id="KW-0804">Transcription</keyword>
<dbReference type="SUPFAM" id="SSF63520">
    <property type="entry name" value="PTS-regulatory domain, PRD"/>
    <property type="match status" value="2"/>
</dbReference>
<dbReference type="PANTHER" id="PTHR30185:SF13">
    <property type="entry name" value="LICABCH OPERON REGULATOR-RELATED"/>
    <property type="match status" value="1"/>
</dbReference>
<dbReference type="AlphaFoldDB" id="A0A2J4JKB5"/>
<evidence type="ECO:0000256" key="3">
    <source>
        <dbReference type="ARBA" id="ARBA00023159"/>
    </source>
</evidence>
<evidence type="ECO:0000313" key="8">
    <source>
        <dbReference type="Proteomes" id="UP000221015"/>
    </source>
</evidence>
<keyword evidence="2" id="KW-0805">Transcription regulation</keyword>
<accession>A0A2J4JKB5</accession>
<evidence type="ECO:0000256" key="2">
    <source>
        <dbReference type="ARBA" id="ARBA00023015"/>
    </source>
</evidence>
<dbReference type="Gene3D" id="1.10.10.10">
    <property type="entry name" value="Winged helix-like DNA-binding domain superfamily/Winged helix DNA-binding domain"/>
    <property type="match status" value="1"/>
</dbReference>
<sequence length="630" mass="72383">MKTDKRTQLLKILSDASQSISSAALANMLGTSERTVRNYIKAINEEGKAVITSSRDGYRLESHTTSLDTLPNEAESRVWKVLSDLLTSKEGVNAFDEAEALYVSSSTILNTVIPQVKEIAKEYDLRIESQKYQFYLRGSEQNRRKMIGSLAVRNTYGFFNSKDALEQLFPSQDIDGIMQELFTTCQESKLFLNDFALNNLLIHILVILIRLNIGNELDDKEPPISVDELLASSQDREDIVNLADMISANFEQKYSIRIPERDYKQILMLIALSVEHETVDIQCVISPEFIHNVASILSMMSQRYCTPEFDNDYILQFSLHMYYAQQRCAFHISYPNPIALQFKKDYAPVYDMAVYFAHRFAQIYHIEVSEDEIAFIAFHIGSYLENNKQSREHATCVVIVESYHMLARQLIHEINVAFANQIIVKEVLPLNRYLNRQPECDLVLTTLPLGIQHPHVVQISPILTKANCESIRAQLSSISTERELARAHQFLQSLLHKELYFRNVSLSDAAAYIQFMGEQCVKHGYAKEEFVQDVLQRESFSSTAFTDVLAVPHAINQYADRSFICVIHNDMPIQWKKKTVHFVLMIGITEAEMKFFKPAFDRIVELFNSTSRTLELLKTNTFEEFCAQMR</sequence>
<dbReference type="SUPFAM" id="SSF55804">
    <property type="entry name" value="Phoshotransferase/anion transport protein"/>
    <property type="match status" value="1"/>
</dbReference>
<dbReference type="RefSeq" id="WP_097781091.1">
    <property type="nucleotide sequence ID" value="NZ_NMTS02000102.1"/>
</dbReference>
<dbReference type="InterPro" id="IPR016152">
    <property type="entry name" value="PTrfase/Anion_transptr"/>
</dbReference>
<dbReference type="InterPro" id="IPR007737">
    <property type="entry name" value="Mga_HTH"/>
</dbReference>
<dbReference type="Pfam" id="PF08279">
    <property type="entry name" value="HTH_11"/>
    <property type="match status" value="1"/>
</dbReference>
<dbReference type="EMBL" id="NMTS02000102">
    <property type="protein sequence ID" value="PLK28307.1"/>
    <property type="molecule type" value="Genomic_DNA"/>
</dbReference>
<proteinExistence type="predicted"/>
<dbReference type="Pfam" id="PF00874">
    <property type="entry name" value="PRD"/>
    <property type="match status" value="1"/>
</dbReference>
<evidence type="ECO:0000259" key="6">
    <source>
        <dbReference type="PROSITE" id="PS51372"/>
    </source>
</evidence>
<dbReference type="InterPro" id="IPR011608">
    <property type="entry name" value="PRD"/>
</dbReference>
<feature type="domain" description="PRD" evidence="6">
    <location>
        <begin position="284"/>
        <end position="390"/>
    </location>
</feature>
<dbReference type="Proteomes" id="UP000221015">
    <property type="component" value="Unassembled WGS sequence"/>
</dbReference>
<name>A0A2J4JKB5_9FIRM</name>
<dbReference type="InterPro" id="IPR050661">
    <property type="entry name" value="BglG_antiterminators"/>
</dbReference>
<dbReference type="Gene3D" id="1.10.1790.10">
    <property type="entry name" value="PRD domain"/>
    <property type="match status" value="1"/>
</dbReference>
<evidence type="ECO:0000259" key="5">
    <source>
        <dbReference type="PROSITE" id="PS51094"/>
    </source>
</evidence>
<dbReference type="GO" id="GO:0006355">
    <property type="term" value="P:regulation of DNA-templated transcription"/>
    <property type="evidence" value="ECO:0007669"/>
    <property type="project" value="InterPro"/>
</dbReference>
<organism evidence="7 8">
    <name type="scientific">Faecalibacterium prausnitzii</name>
    <dbReference type="NCBI Taxonomy" id="853"/>
    <lineage>
        <taxon>Bacteria</taxon>
        <taxon>Bacillati</taxon>
        <taxon>Bacillota</taxon>
        <taxon>Clostridia</taxon>
        <taxon>Eubacteriales</taxon>
        <taxon>Oscillospiraceae</taxon>
        <taxon>Faecalibacterium</taxon>
    </lineage>
</organism>
<dbReference type="Pfam" id="PF00359">
    <property type="entry name" value="PTS_EIIA_2"/>
    <property type="match status" value="1"/>
</dbReference>
<dbReference type="InterPro" id="IPR036390">
    <property type="entry name" value="WH_DNA-bd_sf"/>
</dbReference>
<feature type="domain" description="PTS EIIA type-2" evidence="5">
    <location>
        <begin position="493"/>
        <end position="630"/>
    </location>
</feature>
<dbReference type="InterPro" id="IPR013196">
    <property type="entry name" value="HTH_11"/>
</dbReference>
<evidence type="ECO:0000256" key="4">
    <source>
        <dbReference type="ARBA" id="ARBA00023163"/>
    </source>
</evidence>